<dbReference type="SUPFAM" id="SSF54593">
    <property type="entry name" value="Glyoxalase/Bleomycin resistance protein/Dihydroxybiphenyl dioxygenase"/>
    <property type="match status" value="1"/>
</dbReference>
<dbReference type="PANTHER" id="PTHR21366:SF14">
    <property type="entry name" value="GLYOXALASE DOMAIN-CONTAINING PROTEIN 5"/>
    <property type="match status" value="1"/>
</dbReference>
<evidence type="ECO:0000259" key="1">
    <source>
        <dbReference type="PROSITE" id="PS51819"/>
    </source>
</evidence>
<feature type="domain" description="VOC" evidence="1">
    <location>
        <begin position="4"/>
        <end position="124"/>
    </location>
</feature>
<dbReference type="PANTHER" id="PTHR21366">
    <property type="entry name" value="GLYOXALASE FAMILY PROTEIN"/>
    <property type="match status" value="1"/>
</dbReference>
<dbReference type="InterPro" id="IPR050383">
    <property type="entry name" value="GlyoxalaseI/FosfomycinResist"/>
</dbReference>
<dbReference type="RefSeq" id="WP_354459678.1">
    <property type="nucleotide sequence ID" value="NZ_JBEWSZ010000001.1"/>
</dbReference>
<dbReference type="InterPro" id="IPR004360">
    <property type="entry name" value="Glyas_Fos-R_dOase_dom"/>
</dbReference>
<dbReference type="InterPro" id="IPR029068">
    <property type="entry name" value="Glyas_Bleomycin-R_OHBP_Dase"/>
</dbReference>
<evidence type="ECO:0000313" key="2">
    <source>
        <dbReference type="EMBL" id="MET2827668.1"/>
    </source>
</evidence>
<proteinExistence type="predicted"/>
<dbReference type="Proteomes" id="UP001548832">
    <property type="component" value="Unassembled WGS sequence"/>
</dbReference>
<comment type="caution">
    <text evidence="2">The sequence shown here is derived from an EMBL/GenBank/DDBJ whole genome shotgun (WGS) entry which is preliminary data.</text>
</comment>
<organism evidence="2 3">
    <name type="scientific">Mesorhizobium shangrilense</name>
    <dbReference type="NCBI Taxonomy" id="460060"/>
    <lineage>
        <taxon>Bacteria</taxon>
        <taxon>Pseudomonadati</taxon>
        <taxon>Pseudomonadota</taxon>
        <taxon>Alphaproteobacteria</taxon>
        <taxon>Hyphomicrobiales</taxon>
        <taxon>Phyllobacteriaceae</taxon>
        <taxon>Mesorhizobium</taxon>
    </lineage>
</organism>
<reference evidence="2 3" key="1">
    <citation type="submission" date="2024-06" db="EMBL/GenBank/DDBJ databases">
        <authorList>
            <person name="Kim D.-U."/>
        </authorList>
    </citation>
    <scope>NUCLEOTIDE SEQUENCE [LARGE SCALE GENOMIC DNA]</scope>
    <source>
        <strain evidence="2 3">KACC15460</strain>
    </source>
</reference>
<dbReference type="Pfam" id="PF00903">
    <property type="entry name" value="Glyoxalase"/>
    <property type="match status" value="1"/>
</dbReference>
<keyword evidence="3" id="KW-1185">Reference proteome</keyword>
<gene>
    <name evidence="2" type="ORF">ABVQ20_11850</name>
</gene>
<sequence length="126" mass="13759">MIAGIDHFVLTVRSVEATCDFYQRVLGFERVDAPGRPTALAFGSQKINVHELGRTFEPKASAPTPGSGDFCLITDRPLSEVQARLTNSGVVVEVGPVERIGAQGQMMSVYFRDPDGNLIEVSQYRT</sequence>
<protein>
    <submittedName>
        <fullName evidence="2">VOC family protein</fullName>
    </submittedName>
</protein>
<dbReference type="CDD" id="cd07253">
    <property type="entry name" value="GLOD5"/>
    <property type="match status" value="1"/>
</dbReference>
<dbReference type="Gene3D" id="3.10.180.10">
    <property type="entry name" value="2,3-Dihydroxybiphenyl 1,2-Dioxygenase, domain 1"/>
    <property type="match status" value="1"/>
</dbReference>
<accession>A0ABV2DDY6</accession>
<dbReference type="EMBL" id="JBEWSZ010000001">
    <property type="protein sequence ID" value="MET2827668.1"/>
    <property type="molecule type" value="Genomic_DNA"/>
</dbReference>
<name>A0ABV2DDY6_9HYPH</name>
<dbReference type="PROSITE" id="PS51819">
    <property type="entry name" value="VOC"/>
    <property type="match status" value="1"/>
</dbReference>
<evidence type="ECO:0000313" key="3">
    <source>
        <dbReference type="Proteomes" id="UP001548832"/>
    </source>
</evidence>
<dbReference type="InterPro" id="IPR037523">
    <property type="entry name" value="VOC_core"/>
</dbReference>